<protein>
    <submittedName>
        <fullName evidence="2">Uncharacterized protein</fullName>
    </submittedName>
</protein>
<feature type="region of interest" description="Disordered" evidence="1">
    <location>
        <begin position="593"/>
        <end position="637"/>
    </location>
</feature>
<gene>
    <name evidence="2" type="ORF">D6D28_07206</name>
</gene>
<dbReference type="Proteomes" id="UP000304951">
    <property type="component" value="Unassembled WGS sequence"/>
</dbReference>
<reference evidence="2 3" key="1">
    <citation type="submission" date="2018-10" db="EMBL/GenBank/DDBJ databases">
        <title>Fifty Aureobasidium pullulans genomes reveal a recombining polyextremotolerant generalist.</title>
        <authorList>
            <person name="Gostincar C."/>
            <person name="Turk M."/>
            <person name="Zajc J."/>
            <person name="Gunde-Cimerman N."/>
        </authorList>
    </citation>
    <scope>NUCLEOTIDE SEQUENCE [LARGE SCALE GENOMIC DNA]</scope>
    <source>
        <strain evidence="2 3">EXF-11900</strain>
    </source>
</reference>
<dbReference type="AlphaFoldDB" id="A0A4S8SBM8"/>
<dbReference type="EMBL" id="QZAF01000375">
    <property type="protein sequence ID" value="THV67800.1"/>
    <property type="molecule type" value="Genomic_DNA"/>
</dbReference>
<organism evidence="2 3">
    <name type="scientific">Aureobasidium pullulans</name>
    <name type="common">Black yeast</name>
    <name type="synonym">Pullularia pullulans</name>
    <dbReference type="NCBI Taxonomy" id="5580"/>
    <lineage>
        <taxon>Eukaryota</taxon>
        <taxon>Fungi</taxon>
        <taxon>Dikarya</taxon>
        <taxon>Ascomycota</taxon>
        <taxon>Pezizomycotina</taxon>
        <taxon>Dothideomycetes</taxon>
        <taxon>Dothideomycetidae</taxon>
        <taxon>Dothideales</taxon>
        <taxon>Saccotheciaceae</taxon>
        <taxon>Aureobasidium</taxon>
    </lineage>
</organism>
<accession>A0A4S8SBM8</accession>
<feature type="compositionally biased region" description="Low complexity" evidence="1">
    <location>
        <begin position="565"/>
        <end position="578"/>
    </location>
</feature>
<name>A0A4S8SBM8_AURPU</name>
<evidence type="ECO:0000256" key="1">
    <source>
        <dbReference type="SAM" id="MobiDB-lite"/>
    </source>
</evidence>
<proteinExistence type="predicted"/>
<sequence length="637" mass="70379">MAGRNVIAVAPILNPLFDDPVYAGYILSNPRPDCALPADFLDMTPAQKRARLAEIANAQIDALAAERLAMLQGKSCIDDTHRDFLVALRRGDEYYAQQLIRRDLADNVTGSFIPTAAGLLTKSLAGVDRLTPLLAVIASIPNAVKQALVQGNFAELVMDPTRIRNRTSIASIIPSPPTGGSTPVAQHNWEPLEYVTWLADRNGRHPNMAQMRAIIAKAKDYVSDINPGLRVRGTVAPFNKPNRKYRVSEAAMQPVFDIETQKQSRNGPSPHALTLTSYRAARNAQQTLFPALYALTNSELTAIKLVITRTEEWLDQLVRDGWLPNSPMPLPRTLTSGGYTATPGPRQYQYNSHNNVGRNITIWDAIGSPIGFEQHWFSVFAFWDQRLASMSEHVITVQSFSYLNMSGLNSVAAGHNDNTSIKIPATTYATLERLLGRTLNFTRNFNRLEARLSKVNKNLILLPQVLPLLAGIKVKKEKVATDKDKEEKLKGDLAERTKKCTQSWMDRVNECADYLAIHKAKILMQKRLRNLEREMMRALVDNNCTYISASTDTQTMTKLIDPTPSNSGGSFSSQTSTQRPRAVGLLKLAIGHSSRANSHGERSVPSSAQTTPKKLGHRPGKPIEILDDESDVGSGRG</sequence>
<comment type="caution">
    <text evidence="2">The sequence shown here is derived from an EMBL/GenBank/DDBJ whole genome shotgun (WGS) entry which is preliminary data.</text>
</comment>
<evidence type="ECO:0000313" key="3">
    <source>
        <dbReference type="Proteomes" id="UP000304951"/>
    </source>
</evidence>
<evidence type="ECO:0000313" key="2">
    <source>
        <dbReference type="EMBL" id="THV67800.1"/>
    </source>
</evidence>
<feature type="region of interest" description="Disordered" evidence="1">
    <location>
        <begin position="557"/>
        <end position="578"/>
    </location>
</feature>